<evidence type="ECO:0000313" key="1">
    <source>
        <dbReference type="EMBL" id="TFK73688.1"/>
    </source>
</evidence>
<dbReference type="Proteomes" id="UP000308600">
    <property type="component" value="Unassembled WGS sequence"/>
</dbReference>
<sequence length="161" mass="18611">PFFGSFFLFTIDPVESVRHLNDPELDKIAQEMKPKQYLGFVESIVSLNRSQPYIVYKLILVSHGLPFPNEAKGISSDMCLPILPTTYHPTDREPIKPSSLLPFENCYFHMLSPMATVRVKTLYRRTIGAIRLSHVEKAREYVTSGADMCERDKVKRKYEKR</sequence>
<proteinExistence type="predicted"/>
<reference evidence="1 2" key="1">
    <citation type="journal article" date="2019" name="Nat. Ecol. Evol.">
        <title>Megaphylogeny resolves global patterns of mushroom evolution.</title>
        <authorList>
            <person name="Varga T."/>
            <person name="Krizsan K."/>
            <person name="Foldi C."/>
            <person name="Dima B."/>
            <person name="Sanchez-Garcia M."/>
            <person name="Sanchez-Ramirez S."/>
            <person name="Szollosi G.J."/>
            <person name="Szarkandi J.G."/>
            <person name="Papp V."/>
            <person name="Albert L."/>
            <person name="Andreopoulos W."/>
            <person name="Angelini C."/>
            <person name="Antonin V."/>
            <person name="Barry K.W."/>
            <person name="Bougher N.L."/>
            <person name="Buchanan P."/>
            <person name="Buyck B."/>
            <person name="Bense V."/>
            <person name="Catcheside P."/>
            <person name="Chovatia M."/>
            <person name="Cooper J."/>
            <person name="Damon W."/>
            <person name="Desjardin D."/>
            <person name="Finy P."/>
            <person name="Geml J."/>
            <person name="Haridas S."/>
            <person name="Hughes K."/>
            <person name="Justo A."/>
            <person name="Karasinski D."/>
            <person name="Kautmanova I."/>
            <person name="Kiss B."/>
            <person name="Kocsube S."/>
            <person name="Kotiranta H."/>
            <person name="LaButti K.M."/>
            <person name="Lechner B.E."/>
            <person name="Liimatainen K."/>
            <person name="Lipzen A."/>
            <person name="Lukacs Z."/>
            <person name="Mihaltcheva S."/>
            <person name="Morgado L.N."/>
            <person name="Niskanen T."/>
            <person name="Noordeloos M.E."/>
            <person name="Ohm R.A."/>
            <person name="Ortiz-Santana B."/>
            <person name="Ovrebo C."/>
            <person name="Racz N."/>
            <person name="Riley R."/>
            <person name="Savchenko A."/>
            <person name="Shiryaev A."/>
            <person name="Soop K."/>
            <person name="Spirin V."/>
            <person name="Szebenyi C."/>
            <person name="Tomsovsky M."/>
            <person name="Tulloss R.E."/>
            <person name="Uehling J."/>
            <person name="Grigoriev I.V."/>
            <person name="Vagvolgyi C."/>
            <person name="Papp T."/>
            <person name="Martin F.M."/>
            <person name="Miettinen O."/>
            <person name="Hibbett D.S."/>
            <person name="Nagy L.G."/>
        </authorList>
    </citation>
    <scope>NUCLEOTIDE SEQUENCE [LARGE SCALE GENOMIC DNA]</scope>
    <source>
        <strain evidence="1 2">NL-1719</strain>
    </source>
</reference>
<name>A0ACD3B5V8_9AGAR</name>
<keyword evidence="2" id="KW-1185">Reference proteome</keyword>
<dbReference type="EMBL" id="ML208273">
    <property type="protein sequence ID" value="TFK73688.1"/>
    <property type="molecule type" value="Genomic_DNA"/>
</dbReference>
<organism evidence="1 2">
    <name type="scientific">Pluteus cervinus</name>
    <dbReference type="NCBI Taxonomy" id="181527"/>
    <lineage>
        <taxon>Eukaryota</taxon>
        <taxon>Fungi</taxon>
        <taxon>Dikarya</taxon>
        <taxon>Basidiomycota</taxon>
        <taxon>Agaricomycotina</taxon>
        <taxon>Agaricomycetes</taxon>
        <taxon>Agaricomycetidae</taxon>
        <taxon>Agaricales</taxon>
        <taxon>Pluteineae</taxon>
        <taxon>Pluteaceae</taxon>
        <taxon>Pluteus</taxon>
    </lineage>
</organism>
<protein>
    <submittedName>
        <fullName evidence="1">Uncharacterized protein</fullName>
    </submittedName>
</protein>
<feature type="non-terminal residue" evidence="1">
    <location>
        <position position="1"/>
    </location>
</feature>
<feature type="non-terminal residue" evidence="1">
    <location>
        <position position="161"/>
    </location>
</feature>
<accession>A0ACD3B5V8</accession>
<gene>
    <name evidence="1" type="ORF">BDN72DRAFT_740002</name>
</gene>
<evidence type="ECO:0000313" key="2">
    <source>
        <dbReference type="Proteomes" id="UP000308600"/>
    </source>
</evidence>